<evidence type="ECO:0000313" key="2">
    <source>
        <dbReference type="EMBL" id="KAK2978317.1"/>
    </source>
</evidence>
<evidence type="ECO:0000256" key="1">
    <source>
        <dbReference type="ARBA" id="ARBA00006974"/>
    </source>
</evidence>
<dbReference type="InterPro" id="IPR003676">
    <property type="entry name" value="SAUR_fam"/>
</dbReference>
<dbReference type="PANTHER" id="PTHR31929">
    <property type="entry name" value="SAUR-LIKE AUXIN-RESPONSIVE PROTEIN FAMILY-RELATED"/>
    <property type="match status" value="1"/>
</dbReference>
<protein>
    <recommendedName>
        <fullName evidence="4">Small auxin up regulated protein</fullName>
    </recommendedName>
</protein>
<accession>A0AA88UK71</accession>
<dbReference type="EMBL" id="JAVXUO010001887">
    <property type="protein sequence ID" value="KAK2978317.1"/>
    <property type="molecule type" value="Genomic_DNA"/>
</dbReference>
<dbReference type="GO" id="GO:0009733">
    <property type="term" value="P:response to auxin"/>
    <property type="evidence" value="ECO:0007669"/>
    <property type="project" value="InterPro"/>
</dbReference>
<organism evidence="2 3">
    <name type="scientific">Escallonia rubra</name>
    <dbReference type="NCBI Taxonomy" id="112253"/>
    <lineage>
        <taxon>Eukaryota</taxon>
        <taxon>Viridiplantae</taxon>
        <taxon>Streptophyta</taxon>
        <taxon>Embryophyta</taxon>
        <taxon>Tracheophyta</taxon>
        <taxon>Spermatophyta</taxon>
        <taxon>Magnoliopsida</taxon>
        <taxon>eudicotyledons</taxon>
        <taxon>Gunneridae</taxon>
        <taxon>Pentapetalae</taxon>
        <taxon>asterids</taxon>
        <taxon>campanulids</taxon>
        <taxon>Escalloniales</taxon>
        <taxon>Escalloniaceae</taxon>
        <taxon>Escallonia</taxon>
    </lineage>
</organism>
<keyword evidence="3" id="KW-1185">Reference proteome</keyword>
<dbReference type="Pfam" id="PF02519">
    <property type="entry name" value="Auxin_inducible"/>
    <property type="match status" value="2"/>
</dbReference>
<comment type="similarity">
    <text evidence="1">Belongs to the ARG7 family.</text>
</comment>
<evidence type="ECO:0008006" key="4">
    <source>
        <dbReference type="Google" id="ProtNLM"/>
    </source>
</evidence>
<proteinExistence type="inferred from homology"/>
<sequence>MGIRKITIAHAKQKLQRTISPRNGISTGTDVPKGHFAVYVGKTHKRFVIPVSYLSHPLFQDLLHWAEEEYGFDHPMGGLTFPCSEDYFQKLTSLLRTQKTTLIHSAKVRLAHKLLKLMGVHLPAIVFHVKQSLKSKVLHYDQSYHMRPPVDVPKGHFAVYVEENCKHRFVVPISYLKHPLFQDLLRRAEEEYGFDHATGGLTIPCSKDAFLLVISHMNH</sequence>
<comment type="caution">
    <text evidence="2">The sequence shown here is derived from an EMBL/GenBank/DDBJ whole genome shotgun (WGS) entry which is preliminary data.</text>
</comment>
<name>A0AA88UK71_9ASTE</name>
<gene>
    <name evidence="2" type="ORF">RJ640_017168</name>
</gene>
<reference evidence="2" key="1">
    <citation type="submission" date="2022-12" db="EMBL/GenBank/DDBJ databases">
        <title>Draft genome assemblies for two species of Escallonia (Escalloniales).</title>
        <authorList>
            <person name="Chanderbali A."/>
            <person name="Dervinis C."/>
            <person name="Anghel I."/>
            <person name="Soltis D."/>
            <person name="Soltis P."/>
            <person name="Zapata F."/>
        </authorList>
    </citation>
    <scope>NUCLEOTIDE SEQUENCE</scope>
    <source>
        <strain evidence="2">UCBG92.1500</strain>
        <tissue evidence="2">Leaf</tissue>
    </source>
</reference>
<evidence type="ECO:0000313" key="3">
    <source>
        <dbReference type="Proteomes" id="UP001187471"/>
    </source>
</evidence>
<dbReference type="AlphaFoldDB" id="A0AA88UK71"/>
<dbReference type="Proteomes" id="UP001187471">
    <property type="component" value="Unassembled WGS sequence"/>
</dbReference>